<proteinExistence type="predicted"/>
<feature type="compositionally biased region" description="Basic and acidic residues" evidence="1">
    <location>
        <begin position="163"/>
        <end position="196"/>
    </location>
</feature>
<feature type="region of interest" description="Disordered" evidence="1">
    <location>
        <begin position="160"/>
        <end position="267"/>
    </location>
</feature>
<dbReference type="AlphaFoldDB" id="A0A1W1I0V0"/>
<dbReference type="EMBL" id="LT828648">
    <property type="protein sequence ID" value="SLM46626.1"/>
    <property type="molecule type" value="Genomic_DNA"/>
</dbReference>
<evidence type="ECO:0000313" key="3">
    <source>
        <dbReference type="Proteomes" id="UP000192042"/>
    </source>
</evidence>
<sequence>MPLQILVRGVVQIDAGLLRPLDERPFPFVPSGIAVVTTRDAGFSAVVGGEKAHWQRPEKGRDTRLIIEASTGRAKCVPLSSTVIVVGKIGVRRQDQEYPGLGGRTWRAHDEEAFPVAIGSVHGHVIEAGLPFGRHVKRQSTASLAVPPAAGFGRIGRNGLWLHPDRPRPDHFPSRPKSVDCKHRSDPALGRHEEGHPFTGFITSPAGVPLDERTASVHPGDRGTCGGLRRFGAGSEDRRSRERQAGQAEAGREKLAPTPPLAGHDGRCPDEAMGIESIVLCLPPVDPPFADTQMHGSDVEFLFQLVEHVVADRPVVAQIDQGHSLCRQDFMVETLKGFDRIARPLHA</sequence>
<name>A0A1W1I0V0_9BACT</name>
<dbReference type="Proteomes" id="UP000192042">
    <property type="component" value="Chromosome I"/>
</dbReference>
<organism evidence="2 3">
    <name type="scientific">Nitrospira japonica</name>
    <dbReference type="NCBI Taxonomy" id="1325564"/>
    <lineage>
        <taxon>Bacteria</taxon>
        <taxon>Pseudomonadati</taxon>
        <taxon>Nitrospirota</taxon>
        <taxon>Nitrospiria</taxon>
        <taxon>Nitrospirales</taxon>
        <taxon>Nitrospiraceae</taxon>
        <taxon>Nitrospira</taxon>
    </lineage>
</organism>
<gene>
    <name evidence="2" type="ORF">NSJP_0454</name>
</gene>
<evidence type="ECO:0000256" key="1">
    <source>
        <dbReference type="SAM" id="MobiDB-lite"/>
    </source>
</evidence>
<keyword evidence="3" id="KW-1185">Reference proteome</keyword>
<evidence type="ECO:0000313" key="2">
    <source>
        <dbReference type="EMBL" id="SLM46626.1"/>
    </source>
</evidence>
<accession>A0A1W1I0V0</accession>
<feature type="compositionally biased region" description="Basic and acidic residues" evidence="1">
    <location>
        <begin position="235"/>
        <end position="255"/>
    </location>
</feature>
<protein>
    <submittedName>
        <fullName evidence="2">Uncharacterized protein</fullName>
    </submittedName>
</protein>
<reference evidence="2 3" key="1">
    <citation type="submission" date="2017-03" db="EMBL/GenBank/DDBJ databases">
        <authorList>
            <person name="Afonso C.L."/>
            <person name="Miller P.J."/>
            <person name="Scott M.A."/>
            <person name="Spackman E."/>
            <person name="Goraichik I."/>
            <person name="Dimitrov K.M."/>
            <person name="Suarez D.L."/>
            <person name="Swayne D.E."/>
        </authorList>
    </citation>
    <scope>NUCLEOTIDE SEQUENCE [LARGE SCALE GENOMIC DNA]</scope>
    <source>
        <strain evidence="2">Genome sequencing of Nitrospira japonica strain NJ11</strain>
    </source>
</reference>
<feature type="compositionally biased region" description="Basic and acidic residues" evidence="1">
    <location>
        <begin position="210"/>
        <end position="221"/>
    </location>
</feature>
<dbReference type="KEGG" id="nja:NSJP_0454"/>